<keyword evidence="3" id="KW-0732">Signal</keyword>
<feature type="domain" description="BIG2" evidence="4">
    <location>
        <begin position="555"/>
        <end position="632"/>
    </location>
</feature>
<organism evidence="5 6">
    <name type="scientific">Merdimonas faecis</name>
    <dbReference type="NCBI Taxonomy" id="1653435"/>
    <lineage>
        <taxon>Bacteria</taxon>
        <taxon>Bacillati</taxon>
        <taxon>Bacillota</taxon>
        <taxon>Clostridia</taxon>
        <taxon>Lachnospirales</taxon>
        <taxon>Lachnospiraceae</taxon>
        <taxon>Merdimonas</taxon>
    </lineage>
</organism>
<reference evidence="5" key="2">
    <citation type="submission" date="2021-09" db="EMBL/GenBank/DDBJ databases">
        <authorList>
            <person name="Gilroy R."/>
        </authorList>
    </citation>
    <scope>NUCLEOTIDE SEQUENCE</scope>
    <source>
        <strain evidence="5">USAMLcec4-12693</strain>
    </source>
</reference>
<reference evidence="5" key="1">
    <citation type="journal article" date="2021" name="PeerJ">
        <title>Extensive microbial diversity within the chicken gut microbiome revealed by metagenomics and culture.</title>
        <authorList>
            <person name="Gilroy R."/>
            <person name="Ravi A."/>
            <person name="Getino M."/>
            <person name="Pursley I."/>
            <person name="Horton D.L."/>
            <person name="Alikhan N.F."/>
            <person name="Baker D."/>
            <person name="Gharbi K."/>
            <person name="Hall N."/>
            <person name="Watson M."/>
            <person name="Adriaenssens E.M."/>
            <person name="Foster-Nyarko E."/>
            <person name="Jarju S."/>
            <person name="Secka A."/>
            <person name="Antonio M."/>
            <person name="Oren A."/>
            <person name="Chaudhuri R.R."/>
            <person name="La Ragione R."/>
            <person name="Hildebrand F."/>
            <person name="Pallen M.J."/>
        </authorList>
    </citation>
    <scope>NUCLEOTIDE SEQUENCE</scope>
    <source>
        <strain evidence="5">USAMLcec4-12693</strain>
    </source>
</reference>
<evidence type="ECO:0000259" key="4">
    <source>
        <dbReference type="SMART" id="SM00635"/>
    </source>
</evidence>
<dbReference type="InterPro" id="IPR042229">
    <property type="entry name" value="Listeria/Bacterioides_rpt_sf"/>
</dbReference>
<gene>
    <name evidence="5" type="ORF">K8V39_02645</name>
</gene>
<dbReference type="Gene3D" id="2.60.40.1080">
    <property type="match status" value="1"/>
</dbReference>
<evidence type="ECO:0000256" key="3">
    <source>
        <dbReference type="SAM" id="SignalP"/>
    </source>
</evidence>
<keyword evidence="2" id="KW-0472">Membrane</keyword>
<dbReference type="NCBIfam" id="TIGR02543">
    <property type="entry name" value="List_Bact_rpt"/>
    <property type="match status" value="1"/>
</dbReference>
<dbReference type="Pfam" id="PF09479">
    <property type="entry name" value="Flg_new"/>
    <property type="match status" value="2"/>
</dbReference>
<dbReference type="SUPFAM" id="SSF49373">
    <property type="entry name" value="Invasin/intimin cell-adhesion fragments"/>
    <property type="match status" value="1"/>
</dbReference>
<dbReference type="RefSeq" id="WP_277271646.1">
    <property type="nucleotide sequence ID" value="NZ_DYXE01000028.1"/>
</dbReference>
<proteinExistence type="predicted"/>
<dbReference type="Proteomes" id="UP000813420">
    <property type="component" value="Unassembled WGS sequence"/>
</dbReference>
<dbReference type="InterPro" id="IPR012332">
    <property type="entry name" value="Autotransporter_pectin_lyase_C"/>
</dbReference>
<comment type="subcellular location">
    <subcellularLocation>
        <location evidence="1">Cell envelope</location>
    </subcellularLocation>
</comment>
<dbReference type="AlphaFoldDB" id="A0A9D3AIC2"/>
<feature type="transmembrane region" description="Helical" evidence="2">
    <location>
        <begin position="813"/>
        <end position="832"/>
    </location>
</feature>
<dbReference type="InterPro" id="IPR013378">
    <property type="entry name" value="InlB-like_B-rpt"/>
</dbReference>
<feature type="signal peptide" evidence="3">
    <location>
        <begin position="1"/>
        <end position="25"/>
    </location>
</feature>
<keyword evidence="2" id="KW-0812">Transmembrane</keyword>
<dbReference type="Gene3D" id="2.160.20.20">
    <property type="match status" value="1"/>
</dbReference>
<accession>A0A9D3AIC2</accession>
<name>A0A9D3AIC2_9FIRM</name>
<dbReference type="SUPFAM" id="SSF51126">
    <property type="entry name" value="Pectin lyase-like"/>
    <property type="match status" value="1"/>
</dbReference>
<dbReference type="EMBL" id="DYXE01000028">
    <property type="protein sequence ID" value="HJH49144.1"/>
    <property type="molecule type" value="Genomic_DNA"/>
</dbReference>
<dbReference type="InterPro" id="IPR003343">
    <property type="entry name" value="Big_2"/>
</dbReference>
<dbReference type="SMART" id="SM00635">
    <property type="entry name" value="BID_2"/>
    <property type="match status" value="1"/>
</dbReference>
<dbReference type="Pfam" id="PF02368">
    <property type="entry name" value="Big_2"/>
    <property type="match status" value="1"/>
</dbReference>
<evidence type="ECO:0000256" key="2">
    <source>
        <dbReference type="SAM" id="Phobius"/>
    </source>
</evidence>
<dbReference type="Gene3D" id="2.60.40.4270">
    <property type="entry name" value="Listeria-Bacteroides repeat domain"/>
    <property type="match status" value="2"/>
</dbReference>
<dbReference type="GO" id="GO:0030313">
    <property type="term" value="C:cell envelope"/>
    <property type="evidence" value="ECO:0007669"/>
    <property type="project" value="UniProtKB-SubCell"/>
</dbReference>
<dbReference type="InterPro" id="IPR008964">
    <property type="entry name" value="Invasin/intimin_cell_adhesion"/>
</dbReference>
<protein>
    <submittedName>
        <fullName evidence="5">InlB B-repeat-containing protein</fullName>
    </submittedName>
</protein>
<dbReference type="InterPro" id="IPR011050">
    <property type="entry name" value="Pectin_lyase_fold/virulence"/>
</dbReference>
<evidence type="ECO:0000256" key="1">
    <source>
        <dbReference type="ARBA" id="ARBA00004196"/>
    </source>
</evidence>
<comment type="caution">
    <text evidence="5">The sequence shown here is derived from an EMBL/GenBank/DDBJ whole genome shotgun (WGS) entry which is preliminary data.</text>
</comment>
<keyword evidence="2" id="KW-1133">Transmembrane helix</keyword>
<evidence type="ECO:0000313" key="6">
    <source>
        <dbReference type="Proteomes" id="UP000813420"/>
    </source>
</evidence>
<feature type="chain" id="PRO_5039503196" evidence="3">
    <location>
        <begin position="26"/>
        <end position="838"/>
    </location>
</feature>
<sequence>MKKRLATIFLCLCLLFAMLPATAFAGEEQDAGTDAEPAAGCICTELCSEDNVNKDCPICGVEEADLSGCKGVASAECTCETLCTEEEINADCPVCSVEGAELDKVCVGAALMLPVTALAAEEHDSHSNSWTELTADTTILSDGSYYLSGDVEYTGTESITVSGEVVLCLNGQKLNLRGQHISVGSGASFTLCDCSTGGVLTGGSDNFGGGVYVSSGGTFTMTGGNITGNTASSGGGVYVSGGGTFTLSGGNIAGNIAAAGGGVYVDEDGTFTMEGGSINNNKAISGGGGGVIVREGTFTLSGGSITGNATNSETYGYGGGVCLYGTFYLSGDVIIQGNTKAGTADNLYLGWQTINITGPLGKNAHIGVNAEAVPRSFISGWSDNMAGKDPADYFSSDGDACGIGLNTAGDVVLGSQSTTITLQPNGGTLPEYSLVEGAALPIPSRIGYTFAGWYGNPEFSGDPVTDVPTGSTVNLTFYAAWTPNTYTVTFDANGGSVSQTSAVTVAGKLTSLPTPTYDGHNFLGWYTQKDGGDKVTTDTVFTVDSTIYAHWQNIPVTDVTLDKTSLTLQEKGSATLTATVEPADATNKNVTWESSDISIATVDASGKVTAISAGSATITATAADGSGKSASCSVTVTHGNMAYTKKDATCTEKGNKEYWTCEACGKHFSDDEGNTEITLDQTVIPATGHSYKEPVWNWSEDGKNCTVTFICANDDSHRETPRVTVSSKVKTPATCTEKGVTEYTATAEFHGKIFTDTKAVADIAQTAHNYKDGKCTVCGAADPAYQKPVKSDTVSGKKDTAKAVQTGDMANPAVWILLLTASVLVFAGAVVFRKKKGN</sequence>
<evidence type="ECO:0000313" key="5">
    <source>
        <dbReference type="EMBL" id="HJH49144.1"/>
    </source>
</evidence>